<keyword evidence="1" id="KW-0812">Transmembrane</keyword>
<evidence type="ECO:0000256" key="1">
    <source>
        <dbReference type="SAM" id="Phobius"/>
    </source>
</evidence>
<comment type="caution">
    <text evidence="2">The sequence shown here is derived from an EMBL/GenBank/DDBJ whole genome shotgun (WGS) entry which is preliminary data.</text>
</comment>
<gene>
    <name evidence="2" type="ORF">GLOIN_2v1550616</name>
</gene>
<sequence length="73" mass="8598">MVNNVLYILGYIPGIYRIYIMYLYVIYIFYDIYHAITDKCYKPLISPSLGVTLPLYIFFGALYKSIQNILSKI</sequence>
<keyword evidence="1" id="KW-1133">Transmembrane helix</keyword>
<feature type="transmembrane region" description="Helical" evidence="1">
    <location>
        <begin position="6"/>
        <end position="32"/>
    </location>
</feature>
<dbReference type="AlphaFoldDB" id="A0A2P4QHD5"/>
<keyword evidence="3" id="KW-1185">Reference proteome</keyword>
<keyword evidence="1" id="KW-0472">Membrane</keyword>
<name>A0A2P4QHD5_RHIID</name>
<dbReference type="EMBL" id="AUPC02000044">
    <property type="protein sequence ID" value="POG77034.1"/>
    <property type="molecule type" value="Genomic_DNA"/>
</dbReference>
<reference evidence="2 3" key="1">
    <citation type="journal article" date="2013" name="Proc. Natl. Acad. Sci. U.S.A.">
        <title>Genome of an arbuscular mycorrhizal fungus provides insight into the oldest plant symbiosis.</title>
        <authorList>
            <person name="Tisserant E."/>
            <person name="Malbreil M."/>
            <person name="Kuo A."/>
            <person name="Kohler A."/>
            <person name="Symeonidi A."/>
            <person name="Balestrini R."/>
            <person name="Charron P."/>
            <person name="Duensing N."/>
            <person name="Frei Dit Frey N."/>
            <person name="Gianinazzi-Pearson V."/>
            <person name="Gilbert L.B."/>
            <person name="Handa Y."/>
            <person name="Herr J.R."/>
            <person name="Hijri M."/>
            <person name="Koul R."/>
            <person name="Kawaguchi M."/>
            <person name="Krajinski F."/>
            <person name="Lammers P.J."/>
            <person name="Masclaux F.G."/>
            <person name="Murat C."/>
            <person name="Morin E."/>
            <person name="Ndikumana S."/>
            <person name="Pagni M."/>
            <person name="Petitpierre D."/>
            <person name="Requena N."/>
            <person name="Rosikiewicz P."/>
            <person name="Riley R."/>
            <person name="Saito K."/>
            <person name="San Clemente H."/>
            <person name="Shapiro H."/>
            <person name="van Tuinen D."/>
            <person name="Becard G."/>
            <person name="Bonfante P."/>
            <person name="Paszkowski U."/>
            <person name="Shachar-Hill Y.Y."/>
            <person name="Tuskan G.A."/>
            <person name="Young P.W."/>
            <person name="Sanders I.R."/>
            <person name="Henrissat B."/>
            <person name="Rensing S.A."/>
            <person name="Grigoriev I.V."/>
            <person name="Corradi N."/>
            <person name="Roux C."/>
            <person name="Martin F."/>
        </authorList>
    </citation>
    <scope>NUCLEOTIDE SEQUENCE [LARGE SCALE GENOMIC DNA]</scope>
    <source>
        <strain evidence="2 3">DAOM 197198</strain>
    </source>
</reference>
<protein>
    <submittedName>
        <fullName evidence="2">Uncharacterized protein</fullName>
    </submittedName>
</protein>
<organism evidence="2 3">
    <name type="scientific">Rhizophagus irregularis (strain DAOM 181602 / DAOM 197198 / MUCL 43194)</name>
    <name type="common">Arbuscular mycorrhizal fungus</name>
    <name type="synonym">Glomus intraradices</name>
    <dbReference type="NCBI Taxonomy" id="747089"/>
    <lineage>
        <taxon>Eukaryota</taxon>
        <taxon>Fungi</taxon>
        <taxon>Fungi incertae sedis</taxon>
        <taxon>Mucoromycota</taxon>
        <taxon>Glomeromycotina</taxon>
        <taxon>Glomeromycetes</taxon>
        <taxon>Glomerales</taxon>
        <taxon>Glomeraceae</taxon>
        <taxon>Rhizophagus</taxon>
    </lineage>
</organism>
<proteinExistence type="predicted"/>
<evidence type="ECO:0000313" key="2">
    <source>
        <dbReference type="EMBL" id="POG77034.1"/>
    </source>
</evidence>
<accession>A0A2P4QHD5</accession>
<evidence type="ECO:0000313" key="3">
    <source>
        <dbReference type="Proteomes" id="UP000018888"/>
    </source>
</evidence>
<dbReference type="Proteomes" id="UP000018888">
    <property type="component" value="Unassembled WGS sequence"/>
</dbReference>
<reference evidence="2 3" key="2">
    <citation type="journal article" date="2018" name="New Phytol.">
        <title>High intraspecific genome diversity in the model arbuscular mycorrhizal symbiont Rhizophagus irregularis.</title>
        <authorList>
            <person name="Chen E.C.H."/>
            <person name="Morin E."/>
            <person name="Beaudet D."/>
            <person name="Noel J."/>
            <person name="Yildirir G."/>
            <person name="Ndikumana S."/>
            <person name="Charron P."/>
            <person name="St-Onge C."/>
            <person name="Giorgi J."/>
            <person name="Kruger M."/>
            <person name="Marton T."/>
            <person name="Ropars J."/>
            <person name="Grigoriev I.V."/>
            <person name="Hainaut M."/>
            <person name="Henrissat B."/>
            <person name="Roux C."/>
            <person name="Martin F."/>
            <person name="Corradi N."/>
        </authorList>
    </citation>
    <scope>NUCLEOTIDE SEQUENCE [LARGE SCALE GENOMIC DNA]</scope>
    <source>
        <strain evidence="2 3">DAOM 197198</strain>
    </source>
</reference>
<feature type="transmembrane region" description="Helical" evidence="1">
    <location>
        <begin position="44"/>
        <end position="63"/>
    </location>
</feature>